<feature type="transmembrane region" description="Helical" evidence="1">
    <location>
        <begin position="66"/>
        <end position="86"/>
    </location>
</feature>
<protein>
    <submittedName>
        <fullName evidence="3">Acyltransferase</fullName>
    </submittedName>
</protein>
<name>A0A7C4TI98_UNCW3</name>
<comment type="caution">
    <text evidence="3">The sequence shown here is derived from an EMBL/GenBank/DDBJ whole genome shotgun (WGS) entry which is preliminary data.</text>
</comment>
<feature type="transmembrane region" description="Helical" evidence="1">
    <location>
        <begin position="349"/>
        <end position="367"/>
    </location>
</feature>
<reference evidence="3" key="1">
    <citation type="journal article" date="2020" name="mSystems">
        <title>Genome- and Community-Level Interaction Insights into Carbon Utilization and Element Cycling Functions of Hydrothermarchaeota in Hydrothermal Sediment.</title>
        <authorList>
            <person name="Zhou Z."/>
            <person name="Liu Y."/>
            <person name="Xu W."/>
            <person name="Pan J."/>
            <person name="Luo Z.H."/>
            <person name="Li M."/>
        </authorList>
    </citation>
    <scope>NUCLEOTIDE SEQUENCE [LARGE SCALE GENOMIC DNA]</scope>
    <source>
        <strain evidence="3">SpSt-774</strain>
    </source>
</reference>
<feature type="transmembrane region" description="Helical" evidence="1">
    <location>
        <begin position="138"/>
        <end position="164"/>
    </location>
</feature>
<keyword evidence="1" id="KW-0812">Transmembrane</keyword>
<evidence type="ECO:0000259" key="2">
    <source>
        <dbReference type="Pfam" id="PF01757"/>
    </source>
</evidence>
<keyword evidence="3" id="KW-0808">Transferase</keyword>
<dbReference type="InterPro" id="IPR002656">
    <property type="entry name" value="Acyl_transf_3_dom"/>
</dbReference>
<feature type="transmembrane region" description="Helical" evidence="1">
    <location>
        <begin position="114"/>
        <end position="132"/>
    </location>
</feature>
<organism evidence="3">
    <name type="scientific">candidate division WOR-3 bacterium</name>
    <dbReference type="NCBI Taxonomy" id="2052148"/>
    <lineage>
        <taxon>Bacteria</taxon>
        <taxon>Bacteria division WOR-3</taxon>
    </lineage>
</organism>
<feature type="transmembrane region" description="Helical" evidence="1">
    <location>
        <begin position="266"/>
        <end position="287"/>
    </location>
</feature>
<gene>
    <name evidence="3" type="ORF">ENV60_07590</name>
</gene>
<evidence type="ECO:0000256" key="1">
    <source>
        <dbReference type="SAM" id="Phobius"/>
    </source>
</evidence>
<feature type="transmembrane region" description="Helical" evidence="1">
    <location>
        <begin position="176"/>
        <end position="194"/>
    </location>
</feature>
<feature type="transmembrane region" description="Helical" evidence="1">
    <location>
        <begin position="26"/>
        <end position="46"/>
    </location>
</feature>
<feature type="transmembrane region" description="Helical" evidence="1">
    <location>
        <begin position="200"/>
        <end position="220"/>
    </location>
</feature>
<dbReference type="Pfam" id="PF01757">
    <property type="entry name" value="Acyl_transf_3"/>
    <property type="match status" value="1"/>
</dbReference>
<keyword evidence="1" id="KW-1133">Transmembrane helix</keyword>
<sequence>MNFFSAAQITELVRKTPQSRDRYADFLRAFSIIVVVLGHWLSAIVIKDERGIKVYNAVGIFPGMWIVTWILQVMPLFFFVGGFSNARTINSITKRNEPLGVFYKKRTIRLLKPTSLFLMVWIIIIALIILFIPDWRKYQSAVIATVGPLWFLGVYLLITILAPFMLKLHKNYRIKIPLILLFLAAVVDIIRFGFGIFWVAWFNVAFIWFFVHQLGFFYEDGTLIGLSEMKKFFISIIGLAGLIIFTNIGIYPKSMIGTGLERISNMNPPTICIAMLSLWLVGLAMLFRKKINQWLNRDFPWFLTILANRTIMTIYLWHLTAYAIVYLLLYQIGFGLHPLNNAGRWWLERPLWIIIPSVFLAGFIKVFKRFEISENKRREG</sequence>
<evidence type="ECO:0000313" key="3">
    <source>
        <dbReference type="EMBL" id="HGV98141.1"/>
    </source>
</evidence>
<accession>A0A7C4TI98</accession>
<proteinExistence type="predicted"/>
<dbReference type="EMBL" id="DTGZ01000138">
    <property type="protein sequence ID" value="HGV98141.1"/>
    <property type="molecule type" value="Genomic_DNA"/>
</dbReference>
<feature type="transmembrane region" description="Helical" evidence="1">
    <location>
        <begin position="232"/>
        <end position="251"/>
    </location>
</feature>
<dbReference type="AlphaFoldDB" id="A0A7C4TI98"/>
<keyword evidence="1" id="KW-0472">Membrane</keyword>
<keyword evidence="3" id="KW-0012">Acyltransferase</keyword>
<dbReference type="GO" id="GO:0016747">
    <property type="term" value="F:acyltransferase activity, transferring groups other than amino-acyl groups"/>
    <property type="evidence" value="ECO:0007669"/>
    <property type="project" value="InterPro"/>
</dbReference>
<feature type="domain" description="Acyltransferase 3" evidence="2">
    <location>
        <begin position="23"/>
        <end position="353"/>
    </location>
</feature>
<feature type="transmembrane region" description="Helical" evidence="1">
    <location>
        <begin position="299"/>
        <end position="329"/>
    </location>
</feature>